<dbReference type="RefSeq" id="WP_039426120.1">
    <property type="nucleotide sequence ID" value="NZ_JRAK01000128.1"/>
</dbReference>
<keyword evidence="2" id="KW-1185">Reference proteome</keyword>
<gene>
    <name evidence="1" type="ORF">HR15_09700</name>
</gene>
<dbReference type="AlphaFoldDB" id="A0A0A2F360"/>
<dbReference type="EMBL" id="JRAK01000128">
    <property type="protein sequence ID" value="KGN85466.1"/>
    <property type="molecule type" value="Genomic_DNA"/>
</dbReference>
<organism evidence="1 2">
    <name type="scientific">Porphyromonas gulae</name>
    <dbReference type="NCBI Taxonomy" id="111105"/>
    <lineage>
        <taxon>Bacteria</taxon>
        <taxon>Pseudomonadati</taxon>
        <taxon>Bacteroidota</taxon>
        <taxon>Bacteroidia</taxon>
        <taxon>Bacteroidales</taxon>
        <taxon>Porphyromonadaceae</taxon>
        <taxon>Porphyromonas</taxon>
    </lineage>
</organism>
<name>A0A0A2F360_9PORP</name>
<sequence>MGTNYRESKEEIKDRMIRTALDFWGIRKIENLDPFIRLLIEAMSAQLHILSDEIADIEVRAMQRLSEVLLPESVARAKPAHAIAYIQPLTDIHVTDPSTGFYAVSPFPGRKENTRYTFRPVCRTPLHKAAIRTLIVGNEVYEVLPDMNKKLMLRSNQTPESYNKVWIGLEFDVKPKNLHHLSFYIDFPNIDRRSDYLHLLPQSKWALGNKQLTLKSGLHSEESSNDDSLNSFFKKQEYDTRINHQILEYYGVGYQTIQDDLVITEKDLSVLPEELLSCMAEEEKTKYLDVCNTELIWVKVEFPPYFTPTVLEDILVMINTVPVANKELYSIVSKVEKNFGIIPLSGKLGELFLSIIDVTDEENRIYTPANGYKNNTDNCTYTLRQGGCESFDRRNAKDFLQRLQNLLEDEMGVFSSSKLGNNTDSTYIIERLITKISRESKGISSESGIPFYLFVDSPQAFGNFYVRYWATLGNIANGIRAGIQLQPEEPLFGEVSGAIFVTPTVGGASEPSERERIARFKYILSSRNQIVTNNDIRSFCLSELSDIISGVNIEKGIALGSSPTEGLIRTIDVHLIPLSTVLDAQLKQQIADDIHHKLASLSPMTFNYRVFVD</sequence>
<evidence type="ECO:0000313" key="2">
    <source>
        <dbReference type="Proteomes" id="UP000030146"/>
    </source>
</evidence>
<accession>A0A0A2F360</accession>
<comment type="caution">
    <text evidence="1">The sequence shown here is derived from an EMBL/GenBank/DDBJ whole genome shotgun (WGS) entry which is preliminary data.</text>
</comment>
<reference evidence="1 2" key="1">
    <citation type="submission" date="2014-08" db="EMBL/GenBank/DDBJ databases">
        <title>Porphyromonas gulae strain:COT-052_OH3439 Genome sequencing.</title>
        <authorList>
            <person name="Wallis C."/>
            <person name="Deusch O."/>
            <person name="O'Flynn C."/>
            <person name="Davis I."/>
            <person name="Jospin G."/>
            <person name="Darling A.E."/>
            <person name="Coil D.A."/>
            <person name="Alexiev A."/>
            <person name="Horsfall A."/>
            <person name="Kirkwood N."/>
            <person name="Harris S."/>
            <person name="Eisen J.A."/>
        </authorList>
    </citation>
    <scope>NUCLEOTIDE SEQUENCE [LARGE SCALE GENOMIC DNA]</scope>
    <source>
        <strain evidence="2">COT-052 OH3439</strain>
    </source>
</reference>
<evidence type="ECO:0000313" key="1">
    <source>
        <dbReference type="EMBL" id="KGN85466.1"/>
    </source>
</evidence>
<dbReference type="Proteomes" id="UP000030146">
    <property type="component" value="Unassembled WGS sequence"/>
</dbReference>
<proteinExistence type="predicted"/>
<protein>
    <submittedName>
        <fullName evidence="1">Uncharacterized protein</fullName>
    </submittedName>
</protein>